<keyword evidence="2" id="KW-0663">Pyridoxal phosphate</keyword>
<dbReference type="Gene3D" id="3.40.640.10">
    <property type="entry name" value="Type I PLP-dependent aspartate aminotransferase-like (Major domain)"/>
    <property type="match status" value="1"/>
</dbReference>
<evidence type="ECO:0000313" key="5">
    <source>
        <dbReference type="Proteomes" id="UP000017081"/>
    </source>
</evidence>
<dbReference type="InterPro" id="IPR015422">
    <property type="entry name" value="PyrdxlP-dep_Trfase_small"/>
</dbReference>
<evidence type="ECO:0000256" key="1">
    <source>
        <dbReference type="ARBA" id="ARBA00001933"/>
    </source>
</evidence>
<dbReference type="InterPro" id="IPR015424">
    <property type="entry name" value="PyrdxlP-dep_Trfase"/>
</dbReference>
<gene>
    <name evidence="4" type="ORF">HMPREF0202_01523</name>
</gene>
<dbReference type="Gene3D" id="3.90.1150.10">
    <property type="entry name" value="Aspartate Aminotransferase, domain 1"/>
    <property type="match status" value="1"/>
</dbReference>
<protein>
    <recommendedName>
        <fullName evidence="3">Aminotransferase class I/classII large domain-containing protein</fullName>
    </recommendedName>
</protein>
<accession>U7VCN9</accession>
<proteinExistence type="predicted"/>
<dbReference type="EMBL" id="AXZF01000055">
    <property type="protein sequence ID" value="ERT68563.1"/>
    <property type="molecule type" value="Genomic_DNA"/>
</dbReference>
<sequence length="360" mass="41158">MKNNHGANLHQLSETLGINENQIIDFSSNINPFGLSPKGLKKLKDNLQLASIYPDPDYIELKASISSYCNCNSENIVLGSGATELISSTIKIISPKDTLLLSPAYSEYENELIKVGSKITKFFYEKENNFQINIDHLISFISSNCFDMIIICNPNNPTGTLISVEDLEKIYLNFKKPIMIDETYIEFTDSSKTSAINLVNKYDKFIVIRGTSKFFSTPGIRLGYAIVSKGEILDSLNIIPNLWNINIFASLMGEAMFKDYDFINMCHNDFNENFNLLFKGLKNFKEFKVYNSNSNFILCEILSSRFDANNLYNYLSKKGIIIRKAQSFDKLNEKFFRVCVLTKENINLLLKEIEGFIREY</sequence>
<dbReference type="HOGENOM" id="CLU_017584_3_2_0"/>
<dbReference type="PATRIC" id="fig|1319815.3.peg.1468"/>
<feature type="domain" description="Aminotransferase class I/classII large" evidence="3">
    <location>
        <begin position="22"/>
        <end position="353"/>
    </location>
</feature>
<dbReference type="InterPro" id="IPR015421">
    <property type="entry name" value="PyrdxlP-dep_Trfase_major"/>
</dbReference>
<dbReference type="PANTHER" id="PTHR42885:SF1">
    <property type="entry name" value="THREONINE-PHOSPHATE DECARBOXYLASE"/>
    <property type="match status" value="1"/>
</dbReference>
<evidence type="ECO:0000259" key="3">
    <source>
        <dbReference type="Pfam" id="PF00155"/>
    </source>
</evidence>
<reference evidence="4 5" key="1">
    <citation type="submission" date="2013-08" db="EMBL/GenBank/DDBJ databases">
        <authorList>
            <person name="Weinstock G."/>
            <person name="Sodergren E."/>
            <person name="Wylie T."/>
            <person name="Fulton L."/>
            <person name="Fulton R."/>
            <person name="Fronick C."/>
            <person name="O'Laughlin M."/>
            <person name="Godfrey J."/>
            <person name="Miner T."/>
            <person name="Herter B."/>
            <person name="Appelbaum E."/>
            <person name="Cordes M."/>
            <person name="Lek S."/>
            <person name="Wollam A."/>
            <person name="Pepin K.H."/>
            <person name="Palsikar V.B."/>
            <person name="Mitreva M."/>
            <person name="Wilson R.K."/>
        </authorList>
    </citation>
    <scope>NUCLEOTIDE SEQUENCE [LARGE SCALE GENOMIC DNA]</scope>
    <source>
        <strain evidence="4 5">ATCC BAA-474</strain>
    </source>
</reference>
<dbReference type="RefSeq" id="WP_023051061.1">
    <property type="nucleotide sequence ID" value="NZ_CP173062.2"/>
</dbReference>
<dbReference type="CDD" id="cd00609">
    <property type="entry name" value="AAT_like"/>
    <property type="match status" value="1"/>
</dbReference>
<dbReference type="Pfam" id="PF00155">
    <property type="entry name" value="Aminotran_1_2"/>
    <property type="match status" value="1"/>
</dbReference>
<comment type="cofactor">
    <cofactor evidence="1">
        <name>pyridoxal 5'-phosphate</name>
        <dbReference type="ChEBI" id="CHEBI:597326"/>
    </cofactor>
</comment>
<dbReference type="STRING" id="1319815.HMPREF0202_01523"/>
<dbReference type="eggNOG" id="COG0079">
    <property type="taxonomic scope" value="Bacteria"/>
</dbReference>
<comment type="caution">
    <text evidence="4">The sequence shown here is derived from an EMBL/GenBank/DDBJ whole genome shotgun (WGS) entry which is preliminary data.</text>
</comment>
<evidence type="ECO:0000256" key="2">
    <source>
        <dbReference type="ARBA" id="ARBA00022898"/>
    </source>
</evidence>
<name>U7VCN9_9FUSO</name>
<dbReference type="PANTHER" id="PTHR42885">
    <property type="entry name" value="HISTIDINOL-PHOSPHATE AMINOTRANSFERASE-RELATED"/>
    <property type="match status" value="1"/>
</dbReference>
<dbReference type="InterPro" id="IPR004839">
    <property type="entry name" value="Aminotransferase_I/II_large"/>
</dbReference>
<organism evidence="4 5">
    <name type="scientific">Cetobacterium somerae ATCC BAA-474</name>
    <dbReference type="NCBI Taxonomy" id="1319815"/>
    <lineage>
        <taxon>Bacteria</taxon>
        <taxon>Fusobacteriati</taxon>
        <taxon>Fusobacteriota</taxon>
        <taxon>Fusobacteriia</taxon>
        <taxon>Fusobacteriales</taxon>
        <taxon>Fusobacteriaceae</taxon>
        <taxon>Cetobacterium</taxon>
    </lineage>
</organism>
<dbReference type="GO" id="GO:0030170">
    <property type="term" value="F:pyridoxal phosphate binding"/>
    <property type="evidence" value="ECO:0007669"/>
    <property type="project" value="InterPro"/>
</dbReference>
<keyword evidence="5" id="KW-1185">Reference proteome</keyword>
<dbReference type="SUPFAM" id="SSF53383">
    <property type="entry name" value="PLP-dependent transferases"/>
    <property type="match status" value="1"/>
</dbReference>
<dbReference type="AlphaFoldDB" id="U7VCN9"/>
<dbReference type="Proteomes" id="UP000017081">
    <property type="component" value="Unassembled WGS sequence"/>
</dbReference>
<evidence type="ECO:0000313" key="4">
    <source>
        <dbReference type="EMBL" id="ERT68563.1"/>
    </source>
</evidence>